<accession>A0A4Z0CCX4</accession>
<reference evidence="1 2" key="1">
    <citation type="submission" date="2019-03" db="EMBL/GenBank/DDBJ databases">
        <title>Ramlibacter sp. 18x22-1, whole genome shotgun sequence.</title>
        <authorList>
            <person name="Zhang X."/>
            <person name="Feng G."/>
            <person name="Zhu H."/>
        </authorList>
    </citation>
    <scope>NUCLEOTIDE SEQUENCE [LARGE SCALE GENOMIC DNA]</scope>
    <source>
        <strain evidence="1 2">18x22-1</strain>
    </source>
</reference>
<organism evidence="1 2">
    <name type="scientific">Ramlibacter humi</name>
    <dbReference type="NCBI Taxonomy" id="2530451"/>
    <lineage>
        <taxon>Bacteria</taxon>
        <taxon>Pseudomonadati</taxon>
        <taxon>Pseudomonadota</taxon>
        <taxon>Betaproteobacteria</taxon>
        <taxon>Burkholderiales</taxon>
        <taxon>Comamonadaceae</taxon>
        <taxon>Ramlibacter</taxon>
    </lineage>
</organism>
<evidence type="ECO:0000313" key="1">
    <source>
        <dbReference type="EMBL" id="TFZ08954.1"/>
    </source>
</evidence>
<name>A0A4Z0CCX4_9BURK</name>
<dbReference type="EMBL" id="SMLK01000001">
    <property type="protein sequence ID" value="TFZ08954.1"/>
    <property type="molecule type" value="Genomic_DNA"/>
</dbReference>
<proteinExistence type="predicted"/>
<protein>
    <submittedName>
        <fullName evidence="1">Uncharacterized protein</fullName>
    </submittedName>
</protein>
<dbReference type="Proteomes" id="UP000297839">
    <property type="component" value="Unassembled WGS sequence"/>
</dbReference>
<dbReference type="RefSeq" id="WP_135249039.1">
    <property type="nucleotide sequence ID" value="NZ_SMLK01000001.1"/>
</dbReference>
<gene>
    <name evidence="1" type="ORF">EZ216_07375</name>
</gene>
<dbReference type="AlphaFoldDB" id="A0A4Z0CCX4"/>
<evidence type="ECO:0000313" key="2">
    <source>
        <dbReference type="Proteomes" id="UP000297839"/>
    </source>
</evidence>
<sequence length="152" mass="17037">MFVTLPQFHHPVLDAAASGQQHWSAVVASFPLQPWWYLFVYEAKYLDTRINNTMLVSWEELLIRVLGSVPATDHRALYRVELGEAGDLVFKSVQALWAPSSSEAEACVGAVFRFDGNSELLGADLRPVSELERRSVVFWAGPRTSESGPEMR</sequence>
<keyword evidence="2" id="KW-1185">Reference proteome</keyword>
<comment type="caution">
    <text evidence="1">The sequence shown here is derived from an EMBL/GenBank/DDBJ whole genome shotgun (WGS) entry which is preliminary data.</text>
</comment>